<name>A0A6A6UQW1_9PEZI</name>
<accession>A0A6A6UQW1</accession>
<dbReference type="EMBL" id="MU004231">
    <property type="protein sequence ID" value="KAF2673314.1"/>
    <property type="molecule type" value="Genomic_DNA"/>
</dbReference>
<keyword evidence="2" id="KW-1185">Reference proteome</keyword>
<dbReference type="Proteomes" id="UP000799302">
    <property type="component" value="Unassembled WGS sequence"/>
</dbReference>
<dbReference type="AlphaFoldDB" id="A0A6A6UQW1"/>
<evidence type="ECO:0000313" key="2">
    <source>
        <dbReference type="Proteomes" id="UP000799302"/>
    </source>
</evidence>
<sequence>MASHEFHISFGLFKKLNSAIWISQASMSLALPARSVNLFPNAQTLIFQTSKTSELNCCSKLHTRKPTMCLTTIRVLTACGCTSEVTTVHCLEVRPVGVKQSVGCSSRRTKITYEPMGQACMQHAKQCPDARLYGGKVILAAQLWAPTPTASPLAGCKSSTSAAQKQNLVHEIELHNSWTEVSADEANMDVDDSEQDMVKNMDEDEWVLI</sequence>
<gene>
    <name evidence="1" type="ORF">BT63DRAFT_410335</name>
</gene>
<protein>
    <submittedName>
        <fullName evidence="1">Uncharacterized protein</fullName>
    </submittedName>
</protein>
<proteinExistence type="predicted"/>
<reference evidence="1" key="1">
    <citation type="journal article" date="2020" name="Stud. Mycol.">
        <title>101 Dothideomycetes genomes: a test case for predicting lifestyles and emergence of pathogens.</title>
        <authorList>
            <person name="Haridas S."/>
            <person name="Albert R."/>
            <person name="Binder M."/>
            <person name="Bloem J."/>
            <person name="Labutti K."/>
            <person name="Salamov A."/>
            <person name="Andreopoulos B."/>
            <person name="Baker S."/>
            <person name="Barry K."/>
            <person name="Bills G."/>
            <person name="Bluhm B."/>
            <person name="Cannon C."/>
            <person name="Castanera R."/>
            <person name="Culley D."/>
            <person name="Daum C."/>
            <person name="Ezra D."/>
            <person name="Gonzalez J."/>
            <person name="Henrissat B."/>
            <person name="Kuo A."/>
            <person name="Liang C."/>
            <person name="Lipzen A."/>
            <person name="Lutzoni F."/>
            <person name="Magnuson J."/>
            <person name="Mondo S."/>
            <person name="Nolan M."/>
            <person name="Ohm R."/>
            <person name="Pangilinan J."/>
            <person name="Park H.-J."/>
            <person name="Ramirez L."/>
            <person name="Alfaro M."/>
            <person name="Sun H."/>
            <person name="Tritt A."/>
            <person name="Yoshinaga Y."/>
            <person name="Zwiers L.-H."/>
            <person name="Turgeon B."/>
            <person name="Goodwin S."/>
            <person name="Spatafora J."/>
            <person name="Crous P."/>
            <person name="Grigoriev I."/>
        </authorList>
    </citation>
    <scope>NUCLEOTIDE SEQUENCE</scope>
    <source>
        <strain evidence="1">CBS 115976</strain>
    </source>
</reference>
<organism evidence="1 2">
    <name type="scientific">Microthyrium microscopicum</name>
    <dbReference type="NCBI Taxonomy" id="703497"/>
    <lineage>
        <taxon>Eukaryota</taxon>
        <taxon>Fungi</taxon>
        <taxon>Dikarya</taxon>
        <taxon>Ascomycota</taxon>
        <taxon>Pezizomycotina</taxon>
        <taxon>Dothideomycetes</taxon>
        <taxon>Dothideomycetes incertae sedis</taxon>
        <taxon>Microthyriales</taxon>
        <taxon>Microthyriaceae</taxon>
        <taxon>Microthyrium</taxon>
    </lineage>
</organism>
<evidence type="ECO:0000313" key="1">
    <source>
        <dbReference type="EMBL" id="KAF2673314.1"/>
    </source>
</evidence>